<evidence type="ECO:0000256" key="5">
    <source>
        <dbReference type="ARBA" id="ARBA00023242"/>
    </source>
</evidence>
<comment type="subcellular location">
    <subcellularLocation>
        <location evidence="6">Nucleus outer membrane</location>
        <topology evidence="6">Single-pass membrane protein</topology>
    </subcellularLocation>
</comment>
<evidence type="ECO:0000256" key="4">
    <source>
        <dbReference type="ARBA" id="ARBA00023136"/>
    </source>
</evidence>
<evidence type="ECO:0000256" key="7">
    <source>
        <dbReference type="SAM" id="Phobius"/>
    </source>
</evidence>
<keyword evidence="9" id="KW-1185">Reference proteome</keyword>
<feature type="transmembrane region" description="Helical" evidence="7">
    <location>
        <begin position="158"/>
        <end position="182"/>
    </location>
</feature>
<dbReference type="PANTHER" id="PTHR12265">
    <property type="entry name" value="TRANSMEMBRANE PROTEIN 53"/>
    <property type="match status" value="1"/>
</dbReference>
<dbReference type="AlphaFoldDB" id="A0A6A5YI55"/>
<keyword evidence="4 7" id="KW-0472">Membrane</keyword>
<dbReference type="Gene3D" id="3.40.50.1820">
    <property type="entry name" value="alpha/beta hydrolase"/>
    <property type="match status" value="1"/>
</dbReference>
<comment type="similarity">
    <text evidence="1">Belongs to the TMEM53 family.</text>
</comment>
<gene>
    <name evidence="8" type="ORF">BDV96DRAFT_654444</name>
</gene>
<organism evidence="8 9">
    <name type="scientific">Lophiotrema nucula</name>
    <dbReference type="NCBI Taxonomy" id="690887"/>
    <lineage>
        <taxon>Eukaryota</taxon>
        <taxon>Fungi</taxon>
        <taxon>Dikarya</taxon>
        <taxon>Ascomycota</taxon>
        <taxon>Pezizomycotina</taxon>
        <taxon>Dothideomycetes</taxon>
        <taxon>Pleosporomycetidae</taxon>
        <taxon>Pleosporales</taxon>
        <taxon>Lophiotremataceae</taxon>
        <taxon>Lophiotrema</taxon>
    </lineage>
</organism>
<sequence>MAATVTKLNHTTTLYTPESPNVVELIILCTWLGASKKHIPKYIAIYQRTAPSTPILHIQSSVGSITDRYPVQRRKIQDAATAVLRTLDSAKELDVHPKIMVHTFSNGGTNSATQLLLALEEKTAKPLPVHGFLCDSSPADADYWKSYSAMRLALPRTIFFNILGPVLIQIVLVVLYGSILMGRYEKTETLIRRTLLDEKYVKCGKIAYAWSKEDRMVDWRDVESHAERAREKGWSVVSREFVGAAHCACAVVDGKGYEGLFGSVWGEPASNEVKSAAMRVSLSLHS</sequence>
<dbReference type="Pfam" id="PF05705">
    <property type="entry name" value="DUF829"/>
    <property type="match status" value="1"/>
</dbReference>
<evidence type="ECO:0000256" key="3">
    <source>
        <dbReference type="ARBA" id="ARBA00022989"/>
    </source>
</evidence>
<proteinExistence type="inferred from homology"/>
<dbReference type="Proteomes" id="UP000799770">
    <property type="component" value="Unassembled WGS sequence"/>
</dbReference>
<keyword evidence="3 7" id="KW-1133">Transmembrane helix</keyword>
<evidence type="ECO:0000256" key="6">
    <source>
        <dbReference type="ARBA" id="ARBA00034303"/>
    </source>
</evidence>
<keyword evidence="2 7" id="KW-0812">Transmembrane</keyword>
<dbReference type="OrthoDB" id="77878at2759"/>
<dbReference type="GO" id="GO:0005640">
    <property type="term" value="C:nuclear outer membrane"/>
    <property type="evidence" value="ECO:0007669"/>
    <property type="project" value="UniProtKB-SubCell"/>
</dbReference>
<evidence type="ECO:0000256" key="1">
    <source>
        <dbReference type="ARBA" id="ARBA00007387"/>
    </source>
</evidence>
<accession>A0A6A5YI55</accession>
<evidence type="ECO:0000313" key="8">
    <source>
        <dbReference type="EMBL" id="KAF2106653.1"/>
    </source>
</evidence>
<dbReference type="EMBL" id="ML977360">
    <property type="protein sequence ID" value="KAF2106653.1"/>
    <property type="molecule type" value="Genomic_DNA"/>
</dbReference>
<dbReference type="InterPro" id="IPR008547">
    <property type="entry name" value="DUF829_TMEM53"/>
</dbReference>
<reference evidence="8" key="1">
    <citation type="journal article" date="2020" name="Stud. Mycol.">
        <title>101 Dothideomycetes genomes: a test case for predicting lifestyles and emergence of pathogens.</title>
        <authorList>
            <person name="Haridas S."/>
            <person name="Albert R."/>
            <person name="Binder M."/>
            <person name="Bloem J."/>
            <person name="Labutti K."/>
            <person name="Salamov A."/>
            <person name="Andreopoulos B."/>
            <person name="Baker S."/>
            <person name="Barry K."/>
            <person name="Bills G."/>
            <person name="Bluhm B."/>
            <person name="Cannon C."/>
            <person name="Castanera R."/>
            <person name="Culley D."/>
            <person name="Daum C."/>
            <person name="Ezra D."/>
            <person name="Gonzalez J."/>
            <person name="Henrissat B."/>
            <person name="Kuo A."/>
            <person name="Liang C."/>
            <person name="Lipzen A."/>
            <person name="Lutzoni F."/>
            <person name="Magnuson J."/>
            <person name="Mondo S."/>
            <person name="Nolan M."/>
            <person name="Ohm R."/>
            <person name="Pangilinan J."/>
            <person name="Park H.-J."/>
            <person name="Ramirez L."/>
            <person name="Alfaro M."/>
            <person name="Sun H."/>
            <person name="Tritt A."/>
            <person name="Yoshinaga Y."/>
            <person name="Zwiers L.-H."/>
            <person name="Turgeon B."/>
            <person name="Goodwin S."/>
            <person name="Spatafora J."/>
            <person name="Crous P."/>
            <person name="Grigoriev I."/>
        </authorList>
    </citation>
    <scope>NUCLEOTIDE SEQUENCE</scope>
    <source>
        <strain evidence="8">CBS 627.86</strain>
    </source>
</reference>
<protein>
    <submittedName>
        <fullName evidence="8">Indole-diterpene biosynthesis protein-like protein PaxU</fullName>
    </submittedName>
</protein>
<keyword evidence="5" id="KW-0539">Nucleus</keyword>
<dbReference type="InterPro" id="IPR029058">
    <property type="entry name" value="AB_hydrolase_fold"/>
</dbReference>
<evidence type="ECO:0000256" key="2">
    <source>
        <dbReference type="ARBA" id="ARBA00022692"/>
    </source>
</evidence>
<dbReference type="PANTHER" id="PTHR12265:SF30">
    <property type="entry name" value="TRANSMEMBRANE PROTEIN 53"/>
    <property type="match status" value="1"/>
</dbReference>
<evidence type="ECO:0000313" key="9">
    <source>
        <dbReference type="Proteomes" id="UP000799770"/>
    </source>
</evidence>
<dbReference type="SUPFAM" id="SSF53474">
    <property type="entry name" value="alpha/beta-Hydrolases"/>
    <property type="match status" value="1"/>
</dbReference>
<name>A0A6A5YI55_9PLEO</name>